<dbReference type="RefSeq" id="WP_230369635.1">
    <property type="nucleotide sequence ID" value="NZ_WLYX01000001.1"/>
</dbReference>
<comment type="caution">
    <text evidence="3">The sequence shown here is derived from an EMBL/GenBank/DDBJ whole genome shotgun (WGS) entry which is preliminary data.</text>
</comment>
<dbReference type="AlphaFoldDB" id="A0A844GCB0"/>
<keyword evidence="4" id="KW-1185">Reference proteome</keyword>
<dbReference type="Proteomes" id="UP000446658">
    <property type="component" value="Unassembled WGS sequence"/>
</dbReference>
<feature type="domain" description="DUF4124" evidence="2">
    <location>
        <begin position="24"/>
        <end position="70"/>
    </location>
</feature>
<reference evidence="3 4" key="1">
    <citation type="submission" date="2019-11" db="EMBL/GenBank/DDBJ databases">
        <title>Draft genome sequence of Paludibacterium sp. dN18-1.</title>
        <authorList>
            <person name="Im W.-T."/>
        </authorList>
    </citation>
    <scope>NUCLEOTIDE SEQUENCE [LARGE SCALE GENOMIC DNA]</scope>
    <source>
        <strain evidence="4">dN 18-1</strain>
    </source>
</reference>
<keyword evidence="1" id="KW-0175">Coiled coil</keyword>
<dbReference type="InterPro" id="IPR025392">
    <property type="entry name" value="DUF4124"/>
</dbReference>
<evidence type="ECO:0000256" key="1">
    <source>
        <dbReference type="SAM" id="Coils"/>
    </source>
</evidence>
<organism evidence="3 4">
    <name type="scientific">Paludibacterium denitrificans</name>
    <dbReference type="NCBI Taxonomy" id="2675226"/>
    <lineage>
        <taxon>Bacteria</taxon>
        <taxon>Pseudomonadati</taxon>
        <taxon>Pseudomonadota</taxon>
        <taxon>Betaproteobacteria</taxon>
        <taxon>Neisseriales</taxon>
        <taxon>Chromobacteriaceae</taxon>
        <taxon>Paludibacterium</taxon>
    </lineage>
</organism>
<sequence length="206" mass="23434">MESMTDALACRSVAVMADRRCGTGGAFYKWVDEAGHVHYSDSPPLQSQQQGVAELSRQGMIKRPAESPAARHQREAAELAEQQQQRLQAEQRRRDRALLDSYRSVNELRADREKELVTQQTLLTSLQARQRDLTNQLQGLQREADALRRRGATVPPVFMQNSRVLQQELINNRRQIVNKQAEIQTARQNLAQDVQRLQQLTASAAH</sequence>
<gene>
    <name evidence="3" type="ORF">GKE73_06450</name>
</gene>
<dbReference type="Pfam" id="PF13511">
    <property type="entry name" value="DUF4124"/>
    <property type="match status" value="1"/>
</dbReference>
<evidence type="ECO:0000313" key="3">
    <source>
        <dbReference type="EMBL" id="MTD32980.1"/>
    </source>
</evidence>
<protein>
    <submittedName>
        <fullName evidence="3">DUF4124 domain-containing protein</fullName>
    </submittedName>
</protein>
<dbReference type="EMBL" id="WLYX01000001">
    <property type="protein sequence ID" value="MTD32980.1"/>
    <property type="molecule type" value="Genomic_DNA"/>
</dbReference>
<proteinExistence type="predicted"/>
<evidence type="ECO:0000313" key="4">
    <source>
        <dbReference type="Proteomes" id="UP000446658"/>
    </source>
</evidence>
<feature type="coiled-coil region" evidence="1">
    <location>
        <begin position="70"/>
        <end position="203"/>
    </location>
</feature>
<name>A0A844GCB0_9NEIS</name>
<accession>A0A844GCB0</accession>
<evidence type="ECO:0000259" key="2">
    <source>
        <dbReference type="Pfam" id="PF13511"/>
    </source>
</evidence>